<organism evidence="1 2">
    <name type="scientific">Streblomastix strix</name>
    <dbReference type="NCBI Taxonomy" id="222440"/>
    <lineage>
        <taxon>Eukaryota</taxon>
        <taxon>Metamonada</taxon>
        <taxon>Preaxostyla</taxon>
        <taxon>Oxymonadida</taxon>
        <taxon>Streblomastigidae</taxon>
        <taxon>Streblomastix</taxon>
    </lineage>
</organism>
<gene>
    <name evidence="1" type="ORF">EZS28_042020</name>
</gene>
<proteinExistence type="predicted"/>
<evidence type="ECO:0000313" key="1">
    <source>
        <dbReference type="EMBL" id="KAA6362454.1"/>
    </source>
</evidence>
<name>A0A5J4TW10_9EUKA</name>
<dbReference type="AlphaFoldDB" id="A0A5J4TW10"/>
<sequence length="73" mass="8302">MEDFVITMEDFVLIMKNSTLSKELRTKFMILEEMNEILIPGGRMELQKKYLQPGKITAVLIGGTEEKLYSGGC</sequence>
<evidence type="ECO:0000313" key="2">
    <source>
        <dbReference type="Proteomes" id="UP000324800"/>
    </source>
</evidence>
<comment type="caution">
    <text evidence="1">The sequence shown here is derived from an EMBL/GenBank/DDBJ whole genome shotgun (WGS) entry which is preliminary data.</text>
</comment>
<accession>A0A5J4TW10</accession>
<reference evidence="1 2" key="1">
    <citation type="submission" date="2019-03" db="EMBL/GenBank/DDBJ databases">
        <title>Single cell metagenomics reveals metabolic interactions within the superorganism composed of flagellate Streblomastix strix and complex community of Bacteroidetes bacteria on its surface.</title>
        <authorList>
            <person name="Treitli S.C."/>
            <person name="Kolisko M."/>
            <person name="Husnik F."/>
            <person name="Keeling P."/>
            <person name="Hampl V."/>
        </authorList>
    </citation>
    <scope>NUCLEOTIDE SEQUENCE [LARGE SCALE GENOMIC DNA]</scope>
    <source>
        <strain evidence="1">ST1C</strain>
    </source>
</reference>
<protein>
    <submittedName>
        <fullName evidence="1">Uncharacterized protein</fullName>
    </submittedName>
</protein>
<dbReference type="EMBL" id="SNRW01024185">
    <property type="protein sequence ID" value="KAA6362454.1"/>
    <property type="molecule type" value="Genomic_DNA"/>
</dbReference>
<dbReference type="Proteomes" id="UP000324800">
    <property type="component" value="Unassembled WGS sequence"/>
</dbReference>